<sequence length="161" mass="18899">LQTKASKTISKFQSKRSKSLTEESRLYILYLNKDLNIYNMVISLIQRHKQDINDEAICQLSIKFHNEAENLLTQNKFEDAADMLQYLLRLCRVIILDEIIAGFISSNILQDLCRLQSKVVKTLSKVQFKRSKSLIEESQLYVSYLNKELDIYYVVTELIQR</sequence>
<reference evidence="1" key="1">
    <citation type="submission" date="2022-08" db="EMBL/GenBank/DDBJ databases">
        <authorList>
            <person name="Kallberg Y."/>
            <person name="Tangrot J."/>
            <person name="Rosling A."/>
        </authorList>
    </citation>
    <scope>NUCLEOTIDE SEQUENCE</scope>
    <source>
        <strain evidence="1">Wild A</strain>
    </source>
</reference>
<feature type="non-terminal residue" evidence="1">
    <location>
        <position position="161"/>
    </location>
</feature>
<dbReference type="EMBL" id="CAMKVN010000790">
    <property type="protein sequence ID" value="CAI2171185.1"/>
    <property type="molecule type" value="Genomic_DNA"/>
</dbReference>
<organism evidence="1 2">
    <name type="scientific">Funneliformis geosporum</name>
    <dbReference type="NCBI Taxonomy" id="1117311"/>
    <lineage>
        <taxon>Eukaryota</taxon>
        <taxon>Fungi</taxon>
        <taxon>Fungi incertae sedis</taxon>
        <taxon>Mucoromycota</taxon>
        <taxon>Glomeromycotina</taxon>
        <taxon>Glomeromycetes</taxon>
        <taxon>Glomerales</taxon>
        <taxon>Glomeraceae</taxon>
        <taxon>Funneliformis</taxon>
    </lineage>
</organism>
<gene>
    <name evidence="1" type="ORF">FWILDA_LOCUS4954</name>
</gene>
<name>A0A9W4WLV9_9GLOM</name>
<evidence type="ECO:0000313" key="2">
    <source>
        <dbReference type="Proteomes" id="UP001153678"/>
    </source>
</evidence>
<protein>
    <submittedName>
        <fullName evidence="1">18336_t:CDS:1</fullName>
    </submittedName>
</protein>
<keyword evidence="2" id="KW-1185">Reference proteome</keyword>
<dbReference type="AlphaFoldDB" id="A0A9W4WLV9"/>
<proteinExistence type="predicted"/>
<evidence type="ECO:0000313" key="1">
    <source>
        <dbReference type="EMBL" id="CAI2171185.1"/>
    </source>
</evidence>
<accession>A0A9W4WLV9</accession>
<comment type="caution">
    <text evidence="1">The sequence shown here is derived from an EMBL/GenBank/DDBJ whole genome shotgun (WGS) entry which is preliminary data.</text>
</comment>
<dbReference type="Proteomes" id="UP001153678">
    <property type="component" value="Unassembled WGS sequence"/>
</dbReference>